<comment type="caution">
    <text evidence="2">The sequence shown here is derived from an EMBL/GenBank/DDBJ whole genome shotgun (WGS) entry which is preliminary data.</text>
</comment>
<sequence>MEEWRRDSSTLNDEMMIAILQGLVCTVFNFKSCILSLQNDGQIPRISVVFQAKTSLWIFSNGGSSVSDSDLEFSSVVIAMNLSNSKKISSSRRVPLMEWRILLHSSRRASKSSFKISSLTLILKNVSSFDAKKGSFQDERNFAIFFYFENNEIRRKGEFTNFNEHIFSYPNKVLE</sequence>
<feature type="transmembrane region" description="Helical" evidence="1">
    <location>
        <begin position="15"/>
        <end position="37"/>
    </location>
</feature>
<organism evidence="2">
    <name type="scientific">Tanacetum cinerariifolium</name>
    <name type="common">Dalmatian daisy</name>
    <name type="synonym">Chrysanthemum cinerariifolium</name>
    <dbReference type="NCBI Taxonomy" id="118510"/>
    <lineage>
        <taxon>Eukaryota</taxon>
        <taxon>Viridiplantae</taxon>
        <taxon>Streptophyta</taxon>
        <taxon>Embryophyta</taxon>
        <taxon>Tracheophyta</taxon>
        <taxon>Spermatophyta</taxon>
        <taxon>Magnoliopsida</taxon>
        <taxon>eudicotyledons</taxon>
        <taxon>Gunneridae</taxon>
        <taxon>Pentapetalae</taxon>
        <taxon>asterids</taxon>
        <taxon>campanulids</taxon>
        <taxon>Asterales</taxon>
        <taxon>Asteraceae</taxon>
        <taxon>Asteroideae</taxon>
        <taxon>Anthemideae</taxon>
        <taxon>Anthemidinae</taxon>
        <taxon>Tanacetum</taxon>
    </lineage>
</organism>
<evidence type="ECO:0000256" key="1">
    <source>
        <dbReference type="SAM" id="Phobius"/>
    </source>
</evidence>
<evidence type="ECO:0000313" key="2">
    <source>
        <dbReference type="EMBL" id="GEZ24982.1"/>
    </source>
</evidence>
<protein>
    <submittedName>
        <fullName evidence="2">Uncharacterized protein</fullName>
    </submittedName>
</protein>
<name>A0A699I9Q9_TANCI</name>
<keyword evidence="1" id="KW-1133">Transmembrane helix</keyword>
<proteinExistence type="predicted"/>
<dbReference type="EMBL" id="BKCJ010257055">
    <property type="protein sequence ID" value="GEZ24982.1"/>
    <property type="molecule type" value="Genomic_DNA"/>
</dbReference>
<accession>A0A699I9Q9</accession>
<keyword evidence="1" id="KW-0812">Transmembrane</keyword>
<reference evidence="2" key="1">
    <citation type="journal article" date="2019" name="Sci. Rep.">
        <title>Draft genome of Tanacetum cinerariifolium, the natural source of mosquito coil.</title>
        <authorList>
            <person name="Yamashiro T."/>
            <person name="Shiraishi A."/>
            <person name="Satake H."/>
            <person name="Nakayama K."/>
        </authorList>
    </citation>
    <scope>NUCLEOTIDE SEQUENCE</scope>
</reference>
<dbReference type="AlphaFoldDB" id="A0A699I9Q9"/>
<gene>
    <name evidence="2" type="ORF">Tci_496955</name>
</gene>
<keyword evidence="1" id="KW-0472">Membrane</keyword>